<dbReference type="EMBL" id="MCFI01000015">
    <property type="protein sequence ID" value="ORY79421.1"/>
    <property type="molecule type" value="Genomic_DNA"/>
</dbReference>
<keyword evidence="7" id="KW-1185">Reference proteome</keyword>
<evidence type="ECO:0000259" key="5">
    <source>
        <dbReference type="PROSITE" id="PS51384"/>
    </source>
</evidence>
<dbReference type="InterPro" id="IPR052128">
    <property type="entry name" value="Oxidoreductase_NAD-binding"/>
</dbReference>
<dbReference type="SUPFAM" id="SSF52343">
    <property type="entry name" value="Ferredoxin reductase-like, C-terminal NADP-linked domain"/>
    <property type="match status" value="1"/>
</dbReference>
<protein>
    <recommendedName>
        <fullName evidence="3">Oxidoreductase NAD-binding domain-containing protein 1</fullName>
    </recommendedName>
</protein>
<evidence type="ECO:0000256" key="1">
    <source>
        <dbReference type="ARBA" id="ARBA00023002"/>
    </source>
</evidence>
<organism evidence="6 7">
    <name type="scientific">Protomyces lactucae-debilis</name>
    <dbReference type="NCBI Taxonomy" id="2754530"/>
    <lineage>
        <taxon>Eukaryota</taxon>
        <taxon>Fungi</taxon>
        <taxon>Dikarya</taxon>
        <taxon>Ascomycota</taxon>
        <taxon>Taphrinomycotina</taxon>
        <taxon>Taphrinomycetes</taxon>
        <taxon>Taphrinales</taxon>
        <taxon>Protomycetaceae</taxon>
        <taxon>Protomyces</taxon>
    </lineage>
</organism>
<name>A0A1Y2F6B5_PROLT</name>
<dbReference type="GeneID" id="63788017"/>
<evidence type="ECO:0000313" key="6">
    <source>
        <dbReference type="EMBL" id="ORY79421.1"/>
    </source>
</evidence>
<dbReference type="InterPro" id="IPR017938">
    <property type="entry name" value="Riboflavin_synthase-like_b-brl"/>
</dbReference>
<comment type="caution">
    <text evidence="6">The sequence shown here is derived from an EMBL/GenBank/DDBJ whole genome shotgun (WGS) entry which is preliminary data.</text>
</comment>
<dbReference type="PROSITE" id="PS51384">
    <property type="entry name" value="FAD_FR"/>
    <property type="match status" value="1"/>
</dbReference>
<dbReference type="Proteomes" id="UP000193685">
    <property type="component" value="Unassembled WGS sequence"/>
</dbReference>
<dbReference type="OMA" id="WIDFFIP"/>
<dbReference type="InterPro" id="IPR017927">
    <property type="entry name" value="FAD-bd_FR_type"/>
</dbReference>
<dbReference type="PANTHER" id="PTHR46505">
    <property type="entry name" value="OXIDOREDUCTASE NAD-BINDING DOMAIN-CONTAINING PROTEIN 1"/>
    <property type="match status" value="1"/>
</dbReference>
<keyword evidence="1" id="KW-0560">Oxidoreductase</keyword>
<dbReference type="STRING" id="56484.A0A1Y2F6B5"/>
<evidence type="ECO:0000313" key="7">
    <source>
        <dbReference type="Proteomes" id="UP000193685"/>
    </source>
</evidence>
<accession>A0A1Y2F6B5</accession>
<feature type="region of interest" description="Disordered" evidence="4">
    <location>
        <begin position="1"/>
        <end position="22"/>
    </location>
</feature>
<dbReference type="PANTHER" id="PTHR46505:SF1">
    <property type="entry name" value="OXIDOREDUCTASE NAD-BINDING DOMAIN-CONTAINING PROTEIN 1"/>
    <property type="match status" value="1"/>
</dbReference>
<sequence>MATAASDAPTSHEQRTVQEPRAPAMQNALITGITQATQDVRLIDFTIQNPPGPFKFKAGQWVDTFTPASEQAGGFTIVSTPAQGLQGTFRLAVQKAERNPPAKWLWRPVDQLVNKQTVEVRVGGQFTFPPVNFRRLAGQVRGITLIAGGIGANPMMSILGALRDAKAPLRVTMLYGFKSADMALYLDDLDKFVKESDLKLRLFSSQSADTEGLPGAIYERRMTEEDLAKAVSEGKEDTLFYVCGPAKMTDWAQEFLLKEGVPKDMVQTERWW</sequence>
<proteinExistence type="predicted"/>
<feature type="domain" description="FAD-binding FR-type" evidence="5">
    <location>
        <begin position="23"/>
        <end position="131"/>
    </location>
</feature>
<dbReference type="InterPro" id="IPR001433">
    <property type="entry name" value="OxRdtase_FAD/NAD-bd"/>
</dbReference>
<dbReference type="RefSeq" id="XP_040723792.1">
    <property type="nucleotide sequence ID" value="XM_040871418.1"/>
</dbReference>
<dbReference type="GO" id="GO:0005739">
    <property type="term" value="C:mitochondrion"/>
    <property type="evidence" value="ECO:0007669"/>
    <property type="project" value="TreeGrafter"/>
</dbReference>
<dbReference type="OrthoDB" id="436496at2759"/>
<reference evidence="6 7" key="1">
    <citation type="submission" date="2016-07" db="EMBL/GenBank/DDBJ databases">
        <title>Pervasive Adenine N6-methylation of Active Genes in Fungi.</title>
        <authorList>
            <consortium name="DOE Joint Genome Institute"/>
            <person name="Mondo S.J."/>
            <person name="Dannebaum R.O."/>
            <person name="Kuo R.C."/>
            <person name="Labutti K."/>
            <person name="Haridas S."/>
            <person name="Kuo A."/>
            <person name="Salamov A."/>
            <person name="Ahrendt S.R."/>
            <person name="Lipzen A."/>
            <person name="Sullivan W."/>
            <person name="Andreopoulos W.B."/>
            <person name="Clum A."/>
            <person name="Lindquist E."/>
            <person name="Daum C."/>
            <person name="Ramamoorthy G.K."/>
            <person name="Gryganskyi A."/>
            <person name="Culley D."/>
            <person name="Magnuson J.K."/>
            <person name="James T.Y."/>
            <person name="O'Malley M.A."/>
            <person name="Stajich J.E."/>
            <person name="Spatafora J.W."/>
            <person name="Visel A."/>
            <person name="Grigoriev I.V."/>
        </authorList>
    </citation>
    <scope>NUCLEOTIDE SEQUENCE [LARGE SCALE GENOMIC DNA]</scope>
    <source>
        <strain evidence="6 7">12-1054</strain>
    </source>
</reference>
<dbReference type="InterPro" id="IPR039261">
    <property type="entry name" value="FNR_nucleotide-bd"/>
</dbReference>
<dbReference type="AlphaFoldDB" id="A0A1Y2F6B5"/>
<keyword evidence="2" id="KW-0520">NAD</keyword>
<dbReference type="SUPFAM" id="SSF63380">
    <property type="entry name" value="Riboflavin synthase domain-like"/>
    <property type="match status" value="1"/>
</dbReference>
<evidence type="ECO:0000256" key="2">
    <source>
        <dbReference type="ARBA" id="ARBA00023027"/>
    </source>
</evidence>
<evidence type="ECO:0000256" key="3">
    <source>
        <dbReference type="ARBA" id="ARBA00040516"/>
    </source>
</evidence>
<dbReference type="PRINTS" id="PR00406">
    <property type="entry name" value="CYTB5RDTASE"/>
</dbReference>
<dbReference type="Pfam" id="PF00175">
    <property type="entry name" value="NAD_binding_1"/>
    <property type="match status" value="1"/>
</dbReference>
<dbReference type="Gene3D" id="3.40.50.80">
    <property type="entry name" value="Nucleotide-binding domain of ferredoxin-NADP reductase (FNR) module"/>
    <property type="match status" value="1"/>
</dbReference>
<gene>
    <name evidence="6" type="ORF">BCR37DRAFT_394154</name>
</gene>
<dbReference type="GO" id="GO:0016491">
    <property type="term" value="F:oxidoreductase activity"/>
    <property type="evidence" value="ECO:0007669"/>
    <property type="project" value="UniProtKB-KW"/>
</dbReference>
<dbReference type="Gene3D" id="2.40.30.10">
    <property type="entry name" value="Translation factors"/>
    <property type="match status" value="1"/>
</dbReference>
<evidence type="ECO:0000256" key="4">
    <source>
        <dbReference type="SAM" id="MobiDB-lite"/>
    </source>
</evidence>
<dbReference type="CDD" id="cd00322">
    <property type="entry name" value="FNR_like"/>
    <property type="match status" value="1"/>
</dbReference>